<proteinExistence type="predicted"/>
<dbReference type="EMBL" id="DVFK01000028">
    <property type="protein sequence ID" value="HIQ67315.1"/>
    <property type="molecule type" value="Genomic_DNA"/>
</dbReference>
<reference evidence="1" key="2">
    <citation type="journal article" date="2021" name="PeerJ">
        <title>Extensive microbial diversity within the chicken gut microbiome revealed by metagenomics and culture.</title>
        <authorList>
            <person name="Gilroy R."/>
            <person name="Ravi A."/>
            <person name="Getino M."/>
            <person name="Pursley I."/>
            <person name="Horton D.L."/>
            <person name="Alikhan N.F."/>
            <person name="Baker D."/>
            <person name="Gharbi K."/>
            <person name="Hall N."/>
            <person name="Watson M."/>
            <person name="Adriaenssens E.M."/>
            <person name="Foster-Nyarko E."/>
            <person name="Jarju S."/>
            <person name="Secka A."/>
            <person name="Antonio M."/>
            <person name="Oren A."/>
            <person name="Chaudhuri R.R."/>
            <person name="La Ragione R."/>
            <person name="Hildebrand F."/>
            <person name="Pallen M.J."/>
        </authorList>
    </citation>
    <scope>NUCLEOTIDE SEQUENCE</scope>
    <source>
        <strain evidence="1">13361</strain>
    </source>
</reference>
<dbReference type="SUPFAM" id="SSF75011">
    <property type="entry name" value="3-carboxy-cis,cis-mucoante lactonizing enzyme"/>
    <property type="match status" value="1"/>
</dbReference>
<reference evidence="1" key="1">
    <citation type="submission" date="2020-10" db="EMBL/GenBank/DDBJ databases">
        <authorList>
            <person name="Gilroy R."/>
        </authorList>
    </citation>
    <scope>NUCLEOTIDE SEQUENCE</scope>
    <source>
        <strain evidence="1">13361</strain>
    </source>
</reference>
<gene>
    <name evidence="1" type="ORF">IAB74_02235</name>
</gene>
<dbReference type="PROSITE" id="PS51257">
    <property type="entry name" value="PROKAR_LIPOPROTEIN"/>
    <property type="match status" value="1"/>
</dbReference>
<comment type="caution">
    <text evidence="1">The sequence shown here is derived from an EMBL/GenBank/DDBJ whole genome shotgun (WGS) entry which is preliminary data.</text>
</comment>
<dbReference type="AlphaFoldDB" id="A0A9D0Z1N0"/>
<evidence type="ECO:0000313" key="2">
    <source>
        <dbReference type="Proteomes" id="UP000886796"/>
    </source>
</evidence>
<sequence length="401" mass="45040">MKKILFYILAIGLLLGGCGGREQPNNPEEAFSSSQVMPEYDVQNQYLILNASSFLEREGVFLGTDLIGHYLNYYDEASGISGVLCADPACTHDSSDCGAYVETGANLSYYEGKLYWIAKEDPSGHNFYLWRGDLSGRNREKVKTIDWEEIILPYQPRWYVVHRGRLYIQGHTQVVTGTEAGFRVALLSTSLDGSEDFTVLYDETFPLGGQSSVRFVKNGVYLSIELIHDDMTADLTVERYDIAGDTWETVYEEKGIQEATRDVWVTEEEEIYIPGSSENRIYVWKVEDGKRKEVLSWESEQASSPWISGDVVVSTSRIDNIRWVEITTLSGQTLYKGKLFPAGVPGMEIDPNQSSLSLIGADEEKLILNLLAMDGTDAVDYTIKLDITDSLKPTILWSSQE</sequence>
<evidence type="ECO:0000313" key="1">
    <source>
        <dbReference type="EMBL" id="HIQ67315.1"/>
    </source>
</evidence>
<protein>
    <submittedName>
        <fullName evidence="1">Uncharacterized protein</fullName>
    </submittedName>
</protein>
<accession>A0A9D0Z1N0</accession>
<organism evidence="1 2">
    <name type="scientific">Candidatus Faecousia excrementigallinarum</name>
    <dbReference type="NCBI Taxonomy" id="2840806"/>
    <lineage>
        <taxon>Bacteria</taxon>
        <taxon>Bacillati</taxon>
        <taxon>Bacillota</taxon>
        <taxon>Clostridia</taxon>
        <taxon>Eubacteriales</taxon>
        <taxon>Oscillospiraceae</taxon>
        <taxon>Faecousia</taxon>
    </lineage>
</organism>
<dbReference type="Proteomes" id="UP000886796">
    <property type="component" value="Unassembled WGS sequence"/>
</dbReference>
<name>A0A9D0Z1N0_9FIRM</name>